<feature type="transmembrane region" description="Helical" evidence="6">
    <location>
        <begin position="154"/>
        <end position="182"/>
    </location>
</feature>
<feature type="transmembrane region" description="Helical" evidence="6">
    <location>
        <begin position="401"/>
        <end position="424"/>
    </location>
</feature>
<dbReference type="InterPro" id="IPR050586">
    <property type="entry name" value="CPA3_Na-H_Antiporter_D"/>
</dbReference>
<feature type="transmembrane region" description="Helical" evidence="6">
    <location>
        <begin position="367"/>
        <end position="389"/>
    </location>
</feature>
<keyword evidence="2" id="KW-1003">Cell membrane</keyword>
<dbReference type="AlphaFoldDB" id="A0A381RG01"/>
<feature type="transmembrane region" description="Helical" evidence="6">
    <location>
        <begin position="23"/>
        <end position="41"/>
    </location>
</feature>
<dbReference type="GO" id="GO:0008137">
    <property type="term" value="F:NADH dehydrogenase (ubiquinone) activity"/>
    <property type="evidence" value="ECO:0007669"/>
    <property type="project" value="InterPro"/>
</dbReference>
<keyword evidence="5 6" id="KW-0472">Membrane</keyword>
<evidence type="ECO:0000256" key="1">
    <source>
        <dbReference type="ARBA" id="ARBA00004651"/>
    </source>
</evidence>
<evidence type="ECO:0000259" key="7">
    <source>
        <dbReference type="Pfam" id="PF00361"/>
    </source>
</evidence>
<dbReference type="EMBL" id="UINC01001756">
    <property type="protein sequence ID" value="SUZ88133.1"/>
    <property type="molecule type" value="Genomic_DNA"/>
</dbReference>
<feature type="non-terminal residue" evidence="8">
    <location>
        <position position="1"/>
    </location>
</feature>
<evidence type="ECO:0000256" key="3">
    <source>
        <dbReference type="ARBA" id="ARBA00022692"/>
    </source>
</evidence>
<evidence type="ECO:0000256" key="5">
    <source>
        <dbReference type="ARBA" id="ARBA00023136"/>
    </source>
</evidence>
<feature type="domain" description="NADH:quinone oxidoreductase/Mrp antiporter transmembrane" evidence="7">
    <location>
        <begin position="119"/>
        <end position="415"/>
    </location>
</feature>
<feature type="transmembrane region" description="Helical" evidence="6">
    <location>
        <begin position="100"/>
        <end position="116"/>
    </location>
</feature>
<feature type="transmembrane region" description="Helical" evidence="6">
    <location>
        <begin position="450"/>
        <end position="468"/>
    </location>
</feature>
<protein>
    <recommendedName>
        <fullName evidence="7">NADH:quinone oxidoreductase/Mrp antiporter transmembrane domain-containing protein</fullName>
    </recommendedName>
</protein>
<feature type="transmembrane region" description="Helical" evidence="6">
    <location>
        <begin position="269"/>
        <end position="290"/>
    </location>
</feature>
<feature type="transmembrane region" description="Helical" evidence="6">
    <location>
        <begin position="61"/>
        <end position="88"/>
    </location>
</feature>
<dbReference type="InterPro" id="IPR001750">
    <property type="entry name" value="ND/Mrp_TM"/>
</dbReference>
<dbReference type="PANTHER" id="PTHR42703:SF1">
    <property type="entry name" value="NA(+)_H(+) ANTIPORTER SUBUNIT D1"/>
    <property type="match status" value="1"/>
</dbReference>
<accession>A0A381RG01</accession>
<dbReference type="PRINTS" id="PR01437">
    <property type="entry name" value="NUOXDRDTASE4"/>
</dbReference>
<evidence type="ECO:0000256" key="2">
    <source>
        <dbReference type="ARBA" id="ARBA00022475"/>
    </source>
</evidence>
<organism evidence="8">
    <name type="scientific">marine metagenome</name>
    <dbReference type="NCBI Taxonomy" id="408172"/>
    <lineage>
        <taxon>unclassified sequences</taxon>
        <taxon>metagenomes</taxon>
        <taxon>ecological metagenomes</taxon>
    </lineage>
</organism>
<dbReference type="Pfam" id="PF00361">
    <property type="entry name" value="Proton_antipo_M"/>
    <property type="match status" value="1"/>
</dbReference>
<sequence>VVIPLVTSLATVALVRRPVPQRVLGLASLCSMLVLALTWLVRIRHGEVMVSQMGAWPAPFGITLVFDSLSGLLLCAGLLVATACYIHGFSMVEPLTERRYFHPLMQLLLVGVNQSFLTGDLFNLFVAFEIMLMASYGLLAIGRTRRQMTQAYKYLLLNLVASTVFVITAGLVYGMTGTLNIADLARFVADRSAAGVPLPTGFTGLSVMLLVVFGLKGAFFPLWFWLPDTYHTCPVSIAALFSGLLTKVGVYAVLRTFPLVFAAGEARDVVLPIIAVSAGVTMLLGVLGAVSQHDVRRILAIHVISQVGYMVFGMSMMTTVGLAGALYYMIQHMVVKSSLFLCCGVMERHAGSDDLDGMGGLLKRHRWLGVAFFVAAMSLVGLPPLSGFFGKLVIIREGWTMHWWLSAIGLTTGALTLLSMLKIWTQGFWSPESGPAPARGGATTASLRPAHVGIGILVVAAVSIGLAAEPIYDIAFHAGEQLTDPSAYIQAVSPLAPDSVVAATGGGG</sequence>
<dbReference type="GO" id="GO:0042773">
    <property type="term" value="P:ATP synthesis coupled electron transport"/>
    <property type="evidence" value="ECO:0007669"/>
    <property type="project" value="InterPro"/>
</dbReference>
<evidence type="ECO:0000313" key="8">
    <source>
        <dbReference type="EMBL" id="SUZ88133.1"/>
    </source>
</evidence>
<comment type="subcellular location">
    <subcellularLocation>
        <location evidence="1">Cell membrane</location>
        <topology evidence="1">Multi-pass membrane protein</topology>
    </subcellularLocation>
</comment>
<gene>
    <name evidence="8" type="ORF">METZ01_LOCUS40987</name>
</gene>
<keyword evidence="3 6" id="KW-0812">Transmembrane</keyword>
<feature type="transmembrane region" description="Helical" evidence="6">
    <location>
        <begin position="122"/>
        <end position="142"/>
    </location>
</feature>
<dbReference type="GO" id="GO:0005886">
    <property type="term" value="C:plasma membrane"/>
    <property type="evidence" value="ECO:0007669"/>
    <property type="project" value="UniProtKB-SubCell"/>
</dbReference>
<feature type="transmembrane region" description="Helical" evidence="6">
    <location>
        <begin position="311"/>
        <end position="330"/>
    </location>
</feature>
<feature type="transmembrane region" description="Helical" evidence="6">
    <location>
        <begin position="202"/>
        <end position="225"/>
    </location>
</feature>
<dbReference type="PANTHER" id="PTHR42703">
    <property type="entry name" value="NADH DEHYDROGENASE"/>
    <property type="match status" value="1"/>
</dbReference>
<evidence type="ECO:0000256" key="4">
    <source>
        <dbReference type="ARBA" id="ARBA00022989"/>
    </source>
</evidence>
<evidence type="ECO:0000256" key="6">
    <source>
        <dbReference type="SAM" id="Phobius"/>
    </source>
</evidence>
<feature type="transmembrane region" description="Helical" evidence="6">
    <location>
        <begin position="237"/>
        <end position="257"/>
    </location>
</feature>
<proteinExistence type="predicted"/>
<dbReference type="InterPro" id="IPR003918">
    <property type="entry name" value="NADH_UbQ_OxRdtase"/>
</dbReference>
<reference evidence="8" key="1">
    <citation type="submission" date="2018-05" db="EMBL/GenBank/DDBJ databases">
        <authorList>
            <person name="Lanie J.A."/>
            <person name="Ng W.-L."/>
            <person name="Kazmierczak K.M."/>
            <person name="Andrzejewski T.M."/>
            <person name="Davidsen T.M."/>
            <person name="Wayne K.J."/>
            <person name="Tettelin H."/>
            <person name="Glass J.I."/>
            <person name="Rusch D."/>
            <person name="Podicherti R."/>
            <person name="Tsui H.-C.T."/>
            <person name="Winkler M.E."/>
        </authorList>
    </citation>
    <scope>NUCLEOTIDE SEQUENCE</scope>
</reference>
<keyword evidence="4 6" id="KW-1133">Transmembrane helix</keyword>
<name>A0A381RG01_9ZZZZ</name>